<evidence type="ECO:0000313" key="2">
    <source>
        <dbReference type="Proteomes" id="UP000774326"/>
    </source>
</evidence>
<name>A0A9P8TKF6_WICPI</name>
<proteinExistence type="predicted"/>
<evidence type="ECO:0000313" key="1">
    <source>
        <dbReference type="EMBL" id="KAH3681995.1"/>
    </source>
</evidence>
<gene>
    <name evidence="1" type="ORF">WICPIJ_007040</name>
</gene>
<dbReference type="EMBL" id="JAEUBG010004103">
    <property type="protein sequence ID" value="KAH3681995.1"/>
    <property type="molecule type" value="Genomic_DNA"/>
</dbReference>
<sequence>MALAEEEQRPVPNVRNINCGNVALNGVRAYEQMADMAVDHAVCFVCTLNGMCSVCSFKSDVVLIGVVTVETGETSSVQERALASLAEGSPAELLTFRNLGLVKLDKNSIGAESNDLCVLEL</sequence>
<organism evidence="1 2">
    <name type="scientific">Wickerhamomyces pijperi</name>
    <name type="common">Yeast</name>
    <name type="synonym">Pichia pijperi</name>
    <dbReference type="NCBI Taxonomy" id="599730"/>
    <lineage>
        <taxon>Eukaryota</taxon>
        <taxon>Fungi</taxon>
        <taxon>Dikarya</taxon>
        <taxon>Ascomycota</taxon>
        <taxon>Saccharomycotina</taxon>
        <taxon>Saccharomycetes</taxon>
        <taxon>Phaffomycetales</taxon>
        <taxon>Wickerhamomycetaceae</taxon>
        <taxon>Wickerhamomyces</taxon>
    </lineage>
</organism>
<dbReference type="AlphaFoldDB" id="A0A9P8TKF6"/>
<reference evidence="1" key="2">
    <citation type="submission" date="2021-01" db="EMBL/GenBank/DDBJ databases">
        <authorList>
            <person name="Schikora-Tamarit M.A."/>
        </authorList>
    </citation>
    <scope>NUCLEOTIDE SEQUENCE</scope>
    <source>
        <strain evidence="1">CBS2887</strain>
    </source>
</reference>
<comment type="caution">
    <text evidence="1">The sequence shown here is derived from an EMBL/GenBank/DDBJ whole genome shotgun (WGS) entry which is preliminary data.</text>
</comment>
<reference evidence="1" key="1">
    <citation type="journal article" date="2021" name="Open Biol.">
        <title>Shared evolutionary footprints suggest mitochondrial oxidative damage underlies multiple complex I losses in fungi.</title>
        <authorList>
            <person name="Schikora-Tamarit M.A."/>
            <person name="Marcet-Houben M."/>
            <person name="Nosek J."/>
            <person name="Gabaldon T."/>
        </authorList>
    </citation>
    <scope>NUCLEOTIDE SEQUENCE</scope>
    <source>
        <strain evidence="1">CBS2887</strain>
    </source>
</reference>
<keyword evidence="2" id="KW-1185">Reference proteome</keyword>
<accession>A0A9P8TKF6</accession>
<protein>
    <submittedName>
        <fullName evidence="1">Uncharacterized protein</fullName>
    </submittedName>
</protein>
<dbReference type="Proteomes" id="UP000774326">
    <property type="component" value="Unassembled WGS sequence"/>
</dbReference>